<keyword evidence="3" id="KW-0732">Signal</keyword>
<organism evidence="5 6">
    <name type="scientific">[Torrubiella] hemipterigena</name>
    <dbReference type="NCBI Taxonomy" id="1531966"/>
    <lineage>
        <taxon>Eukaryota</taxon>
        <taxon>Fungi</taxon>
        <taxon>Dikarya</taxon>
        <taxon>Ascomycota</taxon>
        <taxon>Pezizomycotina</taxon>
        <taxon>Sordariomycetes</taxon>
        <taxon>Hypocreomycetidae</taxon>
        <taxon>Hypocreales</taxon>
        <taxon>Clavicipitaceae</taxon>
        <taxon>Clavicipitaceae incertae sedis</taxon>
        <taxon>'Torrubiella' clade</taxon>
    </lineage>
</organism>
<dbReference type="InterPro" id="IPR019826">
    <property type="entry name" value="Carboxylesterase_B_AS"/>
</dbReference>
<dbReference type="GO" id="GO:0016787">
    <property type="term" value="F:hydrolase activity"/>
    <property type="evidence" value="ECO:0007669"/>
    <property type="project" value="UniProtKB-KW"/>
</dbReference>
<dbReference type="InterPro" id="IPR050309">
    <property type="entry name" value="Type-B_Carboxylest/Lipase"/>
</dbReference>
<dbReference type="AlphaFoldDB" id="A0A0A1T8L7"/>
<keyword evidence="2 3" id="KW-0378">Hydrolase</keyword>
<reference evidence="5 6" key="1">
    <citation type="journal article" date="2015" name="Genome Announc.">
        <title>Draft Genome Sequence and Gene Annotation of the Entomopathogenic Fungus Verticillium hemipterigenum.</title>
        <authorList>
            <person name="Horn F."/>
            <person name="Habel A."/>
            <person name="Scharf D.H."/>
            <person name="Dworschak J."/>
            <person name="Brakhage A.A."/>
            <person name="Guthke R."/>
            <person name="Hertweck C."/>
            <person name="Linde J."/>
        </authorList>
    </citation>
    <scope>NUCLEOTIDE SEQUENCE [LARGE SCALE GENOMIC DNA]</scope>
</reference>
<dbReference type="EMBL" id="CDHN01000003">
    <property type="protein sequence ID" value="CEJ91134.1"/>
    <property type="molecule type" value="Genomic_DNA"/>
</dbReference>
<dbReference type="Gene3D" id="3.40.50.1820">
    <property type="entry name" value="alpha/beta hydrolase"/>
    <property type="match status" value="1"/>
</dbReference>
<dbReference type="PROSITE" id="PS00122">
    <property type="entry name" value="CARBOXYLESTERASE_B_1"/>
    <property type="match status" value="1"/>
</dbReference>
<dbReference type="Pfam" id="PF00135">
    <property type="entry name" value="COesterase"/>
    <property type="match status" value="1"/>
</dbReference>
<evidence type="ECO:0000313" key="5">
    <source>
        <dbReference type="EMBL" id="CEJ91134.1"/>
    </source>
</evidence>
<dbReference type="Proteomes" id="UP000039046">
    <property type="component" value="Unassembled WGS sequence"/>
</dbReference>
<dbReference type="SUPFAM" id="SSF53474">
    <property type="entry name" value="alpha/beta-Hydrolases"/>
    <property type="match status" value="1"/>
</dbReference>
<dbReference type="EC" id="3.1.1.-" evidence="3"/>
<proteinExistence type="inferred from homology"/>
<dbReference type="ESTHER" id="9hypo-a0a0a1t8l7">
    <property type="family name" value="Fungal_carboxylesterase_lipase"/>
</dbReference>
<feature type="signal peptide" evidence="3">
    <location>
        <begin position="1"/>
        <end position="18"/>
    </location>
</feature>
<evidence type="ECO:0000313" key="6">
    <source>
        <dbReference type="Proteomes" id="UP000039046"/>
    </source>
</evidence>
<accession>A0A0A1T8L7</accession>
<feature type="chain" id="PRO_5005108655" description="Carboxylic ester hydrolase" evidence="3">
    <location>
        <begin position="19"/>
        <end position="543"/>
    </location>
</feature>
<evidence type="ECO:0000256" key="1">
    <source>
        <dbReference type="ARBA" id="ARBA00005964"/>
    </source>
</evidence>
<protein>
    <recommendedName>
        <fullName evidence="3">Carboxylic ester hydrolase</fullName>
        <ecNumber evidence="3">3.1.1.-</ecNumber>
    </recommendedName>
</protein>
<gene>
    <name evidence="5" type="ORF">VHEMI06867</name>
</gene>
<dbReference type="OrthoDB" id="408631at2759"/>
<feature type="domain" description="Carboxylesterase type B" evidence="4">
    <location>
        <begin position="33"/>
        <end position="536"/>
    </location>
</feature>
<dbReference type="InterPro" id="IPR002018">
    <property type="entry name" value="CarbesteraseB"/>
</dbReference>
<sequence>MQFKVTLAWLCAVRVGAASSPCDVVDLGYTLHEGSEYTSGNVHYCNFTNVHYAAPPLGSRRFKRPEMPGKNRTTQTAGPYPIQCFQATPGWFELVGQSIGNRTDIPTITPDDVPAAGKGETEDCLVLDILAPKSVLSNKASNVAVLVNIHGGGFVVGSKTYNGPGIGFLEAAARNGIDLVYVSINYRLGLFGFLAGAAGDGIPHNLGLLDQRLALQWVQKYIHHFGGNANSITVTGESAGGGSILYHLGAGDVPWASLFSKAIPQSPFVAYQAQEQQTETLGRVLKAANVSSPASLKGMSSEDLRVVNGVAVGNARPYGTFAFGPVRDDDFSAYPPKVISQWSDTDSISMMPSFNSKEGEIFASPFVKSSTKYEEYLASLFPELSDDGMTTVTKELYPADFSGRYGYKDNVGRLAQTFGDALIVCSAYSVNLAAQRLGHSYAYQFSVPPGVHGEDLEYIFYDWHSSGSHINTTMAKYLQTYMTNFAVKGQPDAERSGCADLPSFPPAHDLTLENLNSTSIKPLEKDKLYAKRCEWWIQGLVQG</sequence>
<evidence type="ECO:0000256" key="2">
    <source>
        <dbReference type="ARBA" id="ARBA00022801"/>
    </source>
</evidence>
<evidence type="ECO:0000256" key="3">
    <source>
        <dbReference type="RuleBase" id="RU361235"/>
    </source>
</evidence>
<comment type="similarity">
    <text evidence="1 3">Belongs to the type-B carboxylesterase/lipase family.</text>
</comment>
<evidence type="ECO:0000259" key="4">
    <source>
        <dbReference type="Pfam" id="PF00135"/>
    </source>
</evidence>
<name>A0A0A1T8L7_9HYPO</name>
<dbReference type="InterPro" id="IPR029058">
    <property type="entry name" value="AB_hydrolase_fold"/>
</dbReference>
<keyword evidence="6" id="KW-1185">Reference proteome</keyword>
<dbReference type="STRING" id="1531966.A0A0A1T8L7"/>
<dbReference type="PANTHER" id="PTHR11559">
    <property type="entry name" value="CARBOXYLESTERASE"/>
    <property type="match status" value="1"/>
</dbReference>
<dbReference type="HOGENOM" id="CLU_006586_10_5_1"/>